<feature type="transmembrane region" description="Helical" evidence="13">
    <location>
        <begin position="168"/>
        <end position="191"/>
    </location>
</feature>
<dbReference type="GO" id="GO:0005886">
    <property type="term" value="C:plasma membrane"/>
    <property type="evidence" value="ECO:0007669"/>
    <property type="project" value="UniProtKB-SubCell"/>
</dbReference>
<dbReference type="GO" id="GO:0004888">
    <property type="term" value="F:transmembrane signaling receptor activity"/>
    <property type="evidence" value="ECO:0007669"/>
    <property type="project" value="InterPro"/>
</dbReference>
<dbReference type="InterPro" id="IPR003660">
    <property type="entry name" value="HAMP_dom"/>
</dbReference>
<dbReference type="GO" id="GO:0006935">
    <property type="term" value="P:chemotaxis"/>
    <property type="evidence" value="ECO:0007669"/>
    <property type="project" value="UniProtKB-KW"/>
</dbReference>
<feature type="transmembrane region" description="Helical" evidence="13">
    <location>
        <begin position="12"/>
        <end position="34"/>
    </location>
</feature>
<evidence type="ECO:0000256" key="7">
    <source>
        <dbReference type="ARBA" id="ARBA00022989"/>
    </source>
</evidence>
<keyword evidence="5" id="KW-0997">Cell inner membrane</keyword>
<gene>
    <name evidence="17" type="ORF">G3O07_03535</name>
</gene>
<dbReference type="SMART" id="SM00304">
    <property type="entry name" value="HAMP"/>
    <property type="match status" value="1"/>
</dbReference>
<comment type="caution">
    <text evidence="17">The sequence shown here is derived from an EMBL/GenBank/DDBJ whole genome shotgun (WGS) entry which is preliminary data.</text>
</comment>
<keyword evidence="3" id="KW-0488">Methylation</keyword>
<dbReference type="Pfam" id="PF00015">
    <property type="entry name" value="MCPsignal"/>
    <property type="match status" value="1"/>
</dbReference>
<dbReference type="InterPro" id="IPR000727">
    <property type="entry name" value="T_SNARE_dom"/>
</dbReference>
<dbReference type="Proteomes" id="UP000471751">
    <property type="component" value="Unassembled WGS sequence"/>
</dbReference>
<dbReference type="CDD" id="cd11386">
    <property type="entry name" value="MCP_signal"/>
    <property type="match status" value="1"/>
</dbReference>
<evidence type="ECO:0000256" key="5">
    <source>
        <dbReference type="ARBA" id="ARBA00022519"/>
    </source>
</evidence>
<name>A0A6I5RMX3_9PSED</name>
<dbReference type="AlphaFoldDB" id="A0A6I5RMX3"/>
<keyword evidence="18" id="KW-1185">Reference proteome</keyword>
<dbReference type="GO" id="GO:0007165">
    <property type="term" value="P:signal transduction"/>
    <property type="evidence" value="ECO:0007669"/>
    <property type="project" value="UniProtKB-KW"/>
</dbReference>
<evidence type="ECO:0000313" key="18">
    <source>
        <dbReference type="Proteomes" id="UP000471751"/>
    </source>
</evidence>
<accession>A0A6I5RMX3</accession>
<keyword evidence="2" id="KW-1003">Cell membrane</keyword>
<dbReference type="InterPro" id="IPR004089">
    <property type="entry name" value="MCPsignal_dom"/>
</dbReference>
<keyword evidence="9 11" id="KW-0807">Transducer</keyword>
<evidence type="ECO:0000256" key="11">
    <source>
        <dbReference type="PROSITE-ProRule" id="PRU00284"/>
    </source>
</evidence>
<dbReference type="PANTHER" id="PTHR32089">
    <property type="entry name" value="METHYL-ACCEPTING CHEMOTAXIS PROTEIN MCPB"/>
    <property type="match status" value="1"/>
</dbReference>
<dbReference type="CDD" id="cd06225">
    <property type="entry name" value="HAMP"/>
    <property type="match status" value="1"/>
</dbReference>
<evidence type="ECO:0000259" key="16">
    <source>
        <dbReference type="PROSITE" id="PS50885"/>
    </source>
</evidence>
<keyword evidence="7 13" id="KW-1133">Transmembrane helix</keyword>
<evidence type="ECO:0000256" key="13">
    <source>
        <dbReference type="SAM" id="Phobius"/>
    </source>
</evidence>
<evidence type="ECO:0000256" key="12">
    <source>
        <dbReference type="SAM" id="MobiDB-lite"/>
    </source>
</evidence>
<dbReference type="PANTHER" id="PTHR32089:SF120">
    <property type="entry name" value="METHYL-ACCEPTING CHEMOTAXIS PROTEIN TLPQ"/>
    <property type="match status" value="1"/>
</dbReference>
<comment type="similarity">
    <text evidence="10">Belongs to the methyl-accepting chemotaxis (MCP) protein family.</text>
</comment>
<evidence type="ECO:0000256" key="3">
    <source>
        <dbReference type="ARBA" id="ARBA00022481"/>
    </source>
</evidence>
<evidence type="ECO:0000256" key="8">
    <source>
        <dbReference type="ARBA" id="ARBA00023136"/>
    </source>
</evidence>
<dbReference type="Pfam" id="PF00672">
    <property type="entry name" value="HAMP"/>
    <property type="match status" value="1"/>
</dbReference>
<organism evidence="17 18">
    <name type="scientific">Pseudomonas laurentiana</name>
    <dbReference type="NCBI Taxonomy" id="2364649"/>
    <lineage>
        <taxon>Bacteria</taxon>
        <taxon>Pseudomonadati</taxon>
        <taxon>Pseudomonadota</taxon>
        <taxon>Gammaproteobacteria</taxon>
        <taxon>Pseudomonadales</taxon>
        <taxon>Pseudomonadaceae</taxon>
        <taxon>Pseudomonas</taxon>
    </lineage>
</organism>
<dbReference type="EMBL" id="JAAHBT010000031">
    <property type="protein sequence ID" value="NES09011.1"/>
    <property type="molecule type" value="Genomic_DNA"/>
</dbReference>
<evidence type="ECO:0000256" key="6">
    <source>
        <dbReference type="ARBA" id="ARBA00022692"/>
    </source>
</evidence>
<evidence type="ECO:0000256" key="10">
    <source>
        <dbReference type="ARBA" id="ARBA00029447"/>
    </source>
</evidence>
<evidence type="ECO:0000256" key="2">
    <source>
        <dbReference type="ARBA" id="ARBA00022475"/>
    </source>
</evidence>
<proteinExistence type="inferred from homology"/>
<keyword evidence="4" id="KW-0145">Chemotaxis</keyword>
<feature type="region of interest" description="Disordered" evidence="12">
    <location>
        <begin position="499"/>
        <end position="519"/>
    </location>
</feature>
<dbReference type="PROSITE" id="PS50885">
    <property type="entry name" value="HAMP"/>
    <property type="match status" value="1"/>
</dbReference>
<feature type="domain" description="HAMP" evidence="16">
    <location>
        <begin position="193"/>
        <end position="245"/>
    </location>
</feature>
<evidence type="ECO:0000256" key="1">
    <source>
        <dbReference type="ARBA" id="ARBA00004429"/>
    </source>
</evidence>
<dbReference type="SUPFAM" id="SSF58104">
    <property type="entry name" value="Methyl-accepting chemotaxis protein (MCP) signaling domain"/>
    <property type="match status" value="1"/>
</dbReference>
<dbReference type="PROSITE" id="PS50111">
    <property type="entry name" value="CHEMOTAXIS_TRANSDUC_2"/>
    <property type="match status" value="1"/>
</dbReference>
<sequence>MFVKHSLRTQILTLLGVSLMLVLLSALVCFSFFANSLNTYNEVLTRSAQASRYVNEASLAFKRQSQAFTSADRSLDAFEAAERRVRECLAKVLALDIDVSLKARVNDLLNAHQVLGDQYRKRHDAVATTGMDSTIDRPVSEQMDALVEQLYQDTQVQLGQVDAHAERIGLLGTLALLAVSVLTWLFGMWLISRNLITPIHRLMACIVQLSQGQFGQRINSTRKDELGRLAKATDALHDVLSDTFAGLKQSTRQLDSASDELKTIASQLGQGVENQGLRTDQVATAMEEMSSAAQEVASHTLQAARAADDAENATQQGEKAMVSMVKSIHDIRDEITDTASVIHRLEADSGRIGEVLAVIHSIAEQTNLLALNAAIEAARAGEQGRGFAVVADEVRNLAQRTAQSTAEINTIIDAVQKGAEQAVRAIESGKRSSENGVEQVRLAGEILSGVTGAVQTIRDMSQQIATAAEEQTLVTEDISRNLCELVAIAANNQESVRRTEGASKHVHQVSSTLAELTGR</sequence>
<dbReference type="InterPro" id="IPR004090">
    <property type="entry name" value="Chemotax_Me-accpt_rcpt"/>
</dbReference>
<reference evidence="17 18" key="1">
    <citation type="submission" date="2020-02" db="EMBL/GenBank/DDBJ databases">
        <title>Broccoli isolated Pseudomonas sp.</title>
        <authorList>
            <person name="Fujikawa T."/>
            <person name="Sawada H."/>
        </authorList>
    </citation>
    <scope>NUCLEOTIDE SEQUENCE [LARGE SCALE GENOMIC DNA]</scope>
    <source>
        <strain evidence="17 18">JCM 32154</strain>
    </source>
</reference>
<feature type="domain" description="T-SNARE coiled-coil homology" evidence="15">
    <location>
        <begin position="249"/>
        <end position="303"/>
    </location>
</feature>
<dbReference type="Gene3D" id="1.10.287.950">
    <property type="entry name" value="Methyl-accepting chemotaxis protein"/>
    <property type="match status" value="1"/>
</dbReference>
<evidence type="ECO:0000256" key="4">
    <source>
        <dbReference type="ARBA" id="ARBA00022500"/>
    </source>
</evidence>
<evidence type="ECO:0000256" key="9">
    <source>
        <dbReference type="ARBA" id="ARBA00023224"/>
    </source>
</evidence>
<dbReference type="SMART" id="SM00283">
    <property type="entry name" value="MA"/>
    <property type="match status" value="1"/>
</dbReference>
<evidence type="ECO:0000259" key="15">
    <source>
        <dbReference type="PROSITE" id="PS50192"/>
    </source>
</evidence>
<feature type="domain" description="Methyl-accepting transducer" evidence="14">
    <location>
        <begin position="250"/>
        <end position="486"/>
    </location>
</feature>
<evidence type="ECO:0000313" key="17">
    <source>
        <dbReference type="EMBL" id="NES09011.1"/>
    </source>
</evidence>
<evidence type="ECO:0000259" key="14">
    <source>
        <dbReference type="PROSITE" id="PS50111"/>
    </source>
</evidence>
<keyword evidence="8 13" id="KW-0472">Membrane</keyword>
<protein>
    <submittedName>
        <fullName evidence="17">Methyl-accepting chemotaxis protein</fullName>
    </submittedName>
</protein>
<comment type="subcellular location">
    <subcellularLocation>
        <location evidence="1">Cell inner membrane</location>
        <topology evidence="1">Multi-pass membrane protein</topology>
    </subcellularLocation>
</comment>
<dbReference type="PROSITE" id="PS50192">
    <property type="entry name" value="T_SNARE"/>
    <property type="match status" value="1"/>
</dbReference>
<dbReference type="FunFam" id="1.10.287.950:FF:000001">
    <property type="entry name" value="Methyl-accepting chemotaxis sensory transducer"/>
    <property type="match status" value="1"/>
</dbReference>
<keyword evidence="6 13" id="KW-0812">Transmembrane</keyword>
<dbReference type="PRINTS" id="PR00260">
    <property type="entry name" value="CHEMTRNSDUCR"/>
</dbReference>
<feature type="compositionally biased region" description="Polar residues" evidence="12">
    <location>
        <begin position="508"/>
        <end position="519"/>
    </location>
</feature>